<dbReference type="KEGG" id="vg:80544972"/>
<organism evidence="1 2">
    <name type="scientific">Nitrososphaeria virus YSH_922147</name>
    <dbReference type="NCBI Taxonomy" id="3071323"/>
    <lineage>
        <taxon>Viruses</taxon>
        <taxon>Duplodnaviria</taxon>
        <taxon>Heunggongvirae</taxon>
        <taxon>Uroviricota</taxon>
        <taxon>Caudoviricetes</taxon>
        <taxon>Juravirales</taxon>
        <taxon>Yangangviridae</taxon>
        <taxon>Mathaucavirus</taxon>
        <taxon>Mathaucavirus yangshanense</taxon>
    </lineage>
</organism>
<protein>
    <submittedName>
        <fullName evidence="1">Uncharacterized protein</fullName>
    </submittedName>
</protein>
<accession>A0A976UBJ6</accession>
<dbReference type="EMBL" id="ON649701">
    <property type="protein sequence ID" value="UVF62421.1"/>
    <property type="molecule type" value="Genomic_DNA"/>
</dbReference>
<name>A0A976UBJ6_9CAUD</name>
<evidence type="ECO:0000313" key="1">
    <source>
        <dbReference type="EMBL" id="UVF62421.1"/>
    </source>
</evidence>
<dbReference type="Proteomes" id="UP001156973">
    <property type="component" value="Segment"/>
</dbReference>
<keyword evidence="2" id="KW-1185">Reference proteome</keyword>
<sequence length="56" mass="6646">MNFSERMVTNSYHAWMLYVNSSCEKCQEKWCDQIHIGSSIMTVTPRHKIKIKINNI</sequence>
<evidence type="ECO:0000313" key="2">
    <source>
        <dbReference type="Proteomes" id="UP001156973"/>
    </source>
</evidence>
<reference evidence="1 2" key="1">
    <citation type="submission" date="2022-05" db="EMBL/GenBank/DDBJ databases">
        <title>Diverse viruses of marine archaea discovered using metagenomics.</title>
        <authorList>
            <person name="Zhou Y."/>
        </authorList>
    </citation>
    <scope>NUCLEOTIDE SEQUENCE [LARGE SCALE GENOMIC DNA]</scope>
    <source>
        <strain evidence="1">YSH_922147</strain>
    </source>
</reference>
<proteinExistence type="predicted"/>